<protein>
    <submittedName>
        <fullName evidence="5">Serine/threonine-protein kinase sik2</fullName>
    </submittedName>
</protein>
<keyword evidence="5" id="KW-0808">Transferase</keyword>
<organism evidence="5 6">
    <name type="scientific">Tritrichomonas musculus</name>
    <dbReference type="NCBI Taxonomy" id="1915356"/>
    <lineage>
        <taxon>Eukaryota</taxon>
        <taxon>Metamonada</taxon>
        <taxon>Parabasalia</taxon>
        <taxon>Tritrichomonadida</taxon>
        <taxon>Tritrichomonadidae</taxon>
        <taxon>Tritrichomonas</taxon>
    </lineage>
</organism>
<keyword evidence="2" id="KW-0067">ATP-binding</keyword>
<feature type="compositionally biased region" description="Polar residues" evidence="3">
    <location>
        <begin position="9"/>
        <end position="19"/>
    </location>
</feature>
<dbReference type="PANTHER" id="PTHR24346:SF30">
    <property type="entry name" value="MATERNAL EMBRYONIC LEUCINE ZIPPER KINASE"/>
    <property type="match status" value="1"/>
</dbReference>
<feature type="region of interest" description="Disordered" evidence="3">
    <location>
        <begin position="1"/>
        <end position="24"/>
    </location>
</feature>
<keyword evidence="1" id="KW-0547">Nucleotide-binding</keyword>
<dbReference type="SMART" id="SM00220">
    <property type="entry name" value="S_TKc"/>
    <property type="match status" value="1"/>
</dbReference>
<accession>A0ABR2IFB0</accession>
<sequence length="419" mass="49201">MSLKHQIACSDSSHQSSTRMETRSRQRFKVIKSSQWMPDEVNLLIQLYRIYGPKIDKIKEYFADSDKSYNDIKVKLNKIIPRLPLLDENDPIQCIESDEREITELEQSIPQRQEPQAETLNLSESSTIDSNYYPHQQRNDANLYNHCTFLHLEDFCNGDNTLPSYYKSYNTHMNHEIKVPNMINQYTIPEENDYINYGSYCVVVRLLERKTNNQFAGKVISKQLLQEHNAAHLIQNELILAKLNNPNIIRLYDIINLNDTYIFVIEYCEKGDLYTYVESQEFDETKIPQFIEQMVEALFYLHSNQIPHNDVKLENFLLDSQYNLKLADFGFAGNQSDGKIYYSEGYEAPEIQLGKKRINRFKADIYSLGVTIKRLIDNTSMENNNILLSLIDFCCTENPRLRPTIFQVKNHPFFTQKFD</sequence>
<dbReference type="GO" id="GO:0016301">
    <property type="term" value="F:kinase activity"/>
    <property type="evidence" value="ECO:0007669"/>
    <property type="project" value="UniProtKB-KW"/>
</dbReference>
<evidence type="ECO:0000313" key="6">
    <source>
        <dbReference type="Proteomes" id="UP001470230"/>
    </source>
</evidence>
<evidence type="ECO:0000256" key="1">
    <source>
        <dbReference type="ARBA" id="ARBA00022741"/>
    </source>
</evidence>
<dbReference type="InterPro" id="IPR008271">
    <property type="entry name" value="Ser/Thr_kinase_AS"/>
</dbReference>
<dbReference type="Proteomes" id="UP001470230">
    <property type="component" value="Unassembled WGS sequence"/>
</dbReference>
<keyword evidence="6" id="KW-1185">Reference proteome</keyword>
<gene>
    <name evidence="5" type="ORF">M9Y10_012800</name>
</gene>
<evidence type="ECO:0000313" key="5">
    <source>
        <dbReference type="EMBL" id="KAK8861105.1"/>
    </source>
</evidence>
<feature type="domain" description="Protein kinase" evidence="4">
    <location>
        <begin position="189"/>
        <end position="419"/>
    </location>
</feature>
<reference evidence="5 6" key="1">
    <citation type="submission" date="2024-04" db="EMBL/GenBank/DDBJ databases">
        <title>Tritrichomonas musculus Genome.</title>
        <authorList>
            <person name="Alves-Ferreira E."/>
            <person name="Grigg M."/>
            <person name="Lorenzi H."/>
            <person name="Galac M."/>
        </authorList>
    </citation>
    <scope>NUCLEOTIDE SEQUENCE [LARGE SCALE GENOMIC DNA]</scope>
    <source>
        <strain evidence="5 6">EAF2021</strain>
    </source>
</reference>
<name>A0ABR2IFB0_9EUKA</name>
<dbReference type="Pfam" id="PF00069">
    <property type="entry name" value="Pkinase"/>
    <property type="match status" value="1"/>
</dbReference>
<dbReference type="PROSITE" id="PS00108">
    <property type="entry name" value="PROTEIN_KINASE_ST"/>
    <property type="match status" value="1"/>
</dbReference>
<dbReference type="PANTHER" id="PTHR24346">
    <property type="entry name" value="MAP/MICROTUBULE AFFINITY-REGULATING KINASE"/>
    <property type="match status" value="1"/>
</dbReference>
<evidence type="ECO:0000259" key="4">
    <source>
        <dbReference type="PROSITE" id="PS50011"/>
    </source>
</evidence>
<dbReference type="CDD" id="cd00180">
    <property type="entry name" value="PKc"/>
    <property type="match status" value="1"/>
</dbReference>
<dbReference type="Gene3D" id="1.10.510.10">
    <property type="entry name" value="Transferase(Phosphotransferase) domain 1"/>
    <property type="match status" value="1"/>
</dbReference>
<dbReference type="InterPro" id="IPR011009">
    <property type="entry name" value="Kinase-like_dom_sf"/>
</dbReference>
<keyword evidence="5" id="KW-0418">Kinase</keyword>
<dbReference type="SUPFAM" id="SSF56112">
    <property type="entry name" value="Protein kinase-like (PK-like)"/>
    <property type="match status" value="1"/>
</dbReference>
<dbReference type="EMBL" id="JAPFFF010000018">
    <property type="protein sequence ID" value="KAK8861105.1"/>
    <property type="molecule type" value="Genomic_DNA"/>
</dbReference>
<proteinExistence type="predicted"/>
<evidence type="ECO:0000256" key="3">
    <source>
        <dbReference type="SAM" id="MobiDB-lite"/>
    </source>
</evidence>
<dbReference type="PROSITE" id="PS50011">
    <property type="entry name" value="PROTEIN_KINASE_DOM"/>
    <property type="match status" value="1"/>
</dbReference>
<comment type="caution">
    <text evidence="5">The sequence shown here is derived from an EMBL/GenBank/DDBJ whole genome shotgun (WGS) entry which is preliminary data.</text>
</comment>
<evidence type="ECO:0000256" key="2">
    <source>
        <dbReference type="ARBA" id="ARBA00022840"/>
    </source>
</evidence>
<dbReference type="InterPro" id="IPR000719">
    <property type="entry name" value="Prot_kinase_dom"/>
</dbReference>